<organism evidence="1 2">
    <name type="scientific">Candidatus Wildermuthbacteria bacterium RIFCSPHIGHO2_02_FULL_45_25</name>
    <dbReference type="NCBI Taxonomy" id="1802450"/>
    <lineage>
        <taxon>Bacteria</taxon>
        <taxon>Candidatus Wildermuthiibacteriota</taxon>
    </lineage>
</organism>
<protein>
    <submittedName>
        <fullName evidence="1">Uncharacterized protein</fullName>
    </submittedName>
</protein>
<dbReference type="Proteomes" id="UP000178092">
    <property type="component" value="Unassembled WGS sequence"/>
</dbReference>
<evidence type="ECO:0000313" key="1">
    <source>
        <dbReference type="EMBL" id="OHA65960.1"/>
    </source>
</evidence>
<dbReference type="AlphaFoldDB" id="A0A1G2QZF7"/>
<accession>A0A1G2QZF7</accession>
<reference evidence="1 2" key="1">
    <citation type="journal article" date="2016" name="Nat. Commun.">
        <title>Thousands of microbial genomes shed light on interconnected biogeochemical processes in an aquifer system.</title>
        <authorList>
            <person name="Anantharaman K."/>
            <person name="Brown C.T."/>
            <person name="Hug L.A."/>
            <person name="Sharon I."/>
            <person name="Castelle C.J."/>
            <person name="Probst A.J."/>
            <person name="Thomas B.C."/>
            <person name="Singh A."/>
            <person name="Wilkins M.J."/>
            <person name="Karaoz U."/>
            <person name="Brodie E.L."/>
            <person name="Williams K.H."/>
            <person name="Hubbard S.S."/>
            <person name="Banfield J.F."/>
        </authorList>
    </citation>
    <scope>NUCLEOTIDE SEQUENCE [LARGE SCALE GENOMIC DNA]</scope>
</reference>
<sequence>MAQTIPKKHKKQYYPLISAERRLEVWEKARGIWKSKKPEPIQELKEMRSGWERKLPPLA</sequence>
<name>A0A1G2QZF7_9BACT</name>
<dbReference type="EMBL" id="MHTV01000039">
    <property type="protein sequence ID" value="OHA65960.1"/>
    <property type="molecule type" value="Genomic_DNA"/>
</dbReference>
<gene>
    <name evidence="1" type="ORF">A3C04_00010</name>
</gene>
<comment type="caution">
    <text evidence="1">The sequence shown here is derived from an EMBL/GenBank/DDBJ whole genome shotgun (WGS) entry which is preliminary data.</text>
</comment>
<proteinExistence type="predicted"/>
<evidence type="ECO:0000313" key="2">
    <source>
        <dbReference type="Proteomes" id="UP000178092"/>
    </source>
</evidence>